<sequence>MKREYSVVQSDDDSGFKDDSSIAFSEESYYSEQVSAAYKTKSWNCFSSKNQGTKLKQKQENNGNSGWPRKQNFIRRATRKIFGKTKKYSVVESRKTKEKLLR</sequence>
<name>A0A9W9ZC07_9CNID</name>
<organism evidence="2 3">
    <name type="scientific">Desmophyllum pertusum</name>
    <dbReference type="NCBI Taxonomy" id="174260"/>
    <lineage>
        <taxon>Eukaryota</taxon>
        <taxon>Metazoa</taxon>
        <taxon>Cnidaria</taxon>
        <taxon>Anthozoa</taxon>
        <taxon>Hexacorallia</taxon>
        <taxon>Scleractinia</taxon>
        <taxon>Caryophylliina</taxon>
        <taxon>Caryophylliidae</taxon>
        <taxon>Desmophyllum</taxon>
    </lineage>
</organism>
<reference evidence="2" key="1">
    <citation type="submission" date="2023-01" db="EMBL/GenBank/DDBJ databases">
        <title>Genome assembly of the deep-sea coral Lophelia pertusa.</title>
        <authorList>
            <person name="Herrera S."/>
            <person name="Cordes E."/>
        </authorList>
    </citation>
    <scope>NUCLEOTIDE SEQUENCE</scope>
    <source>
        <strain evidence="2">USNM1676648</strain>
        <tissue evidence="2">Polyp</tissue>
    </source>
</reference>
<evidence type="ECO:0000313" key="3">
    <source>
        <dbReference type="Proteomes" id="UP001163046"/>
    </source>
</evidence>
<feature type="region of interest" description="Disordered" evidence="1">
    <location>
        <begin position="50"/>
        <end position="70"/>
    </location>
</feature>
<feature type="compositionally biased region" description="Polar residues" evidence="1">
    <location>
        <begin position="50"/>
        <end position="65"/>
    </location>
</feature>
<protein>
    <submittedName>
        <fullName evidence="2">Uncharacterized protein</fullName>
    </submittedName>
</protein>
<evidence type="ECO:0000313" key="2">
    <source>
        <dbReference type="EMBL" id="KAJ7378787.1"/>
    </source>
</evidence>
<accession>A0A9W9ZC07</accession>
<comment type="caution">
    <text evidence="2">The sequence shown here is derived from an EMBL/GenBank/DDBJ whole genome shotgun (WGS) entry which is preliminary data.</text>
</comment>
<dbReference type="Proteomes" id="UP001163046">
    <property type="component" value="Unassembled WGS sequence"/>
</dbReference>
<gene>
    <name evidence="2" type="ORF">OS493_021374</name>
</gene>
<evidence type="ECO:0000256" key="1">
    <source>
        <dbReference type="SAM" id="MobiDB-lite"/>
    </source>
</evidence>
<dbReference type="AlphaFoldDB" id="A0A9W9ZC07"/>
<keyword evidence="3" id="KW-1185">Reference proteome</keyword>
<proteinExistence type="predicted"/>
<dbReference type="EMBL" id="MU826363">
    <property type="protein sequence ID" value="KAJ7378787.1"/>
    <property type="molecule type" value="Genomic_DNA"/>
</dbReference>